<proteinExistence type="predicted"/>
<dbReference type="EMBL" id="BKCP01012959">
    <property type="protein sequence ID" value="GER57036.1"/>
    <property type="molecule type" value="Genomic_DNA"/>
</dbReference>
<name>A0A5A7RIN2_STRAF</name>
<feature type="compositionally biased region" description="Acidic residues" evidence="1">
    <location>
        <begin position="1"/>
        <end position="14"/>
    </location>
</feature>
<gene>
    <name evidence="2" type="ORF">STAS_34810</name>
</gene>
<evidence type="ECO:0000313" key="2">
    <source>
        <dbReference type="EMBL" id="GER57036.1"/>
    </source>
</evidence>
<feature type="region of interest" description="Disordered" evidence="1">
    <location>
        <begin position="1"/>
        <end position="25"/>
    </location>
</feature>
<keyword evidence="3" id="KW-1185">Reference proteome</keyword>
<evidence type="ECO:0000256" key="1">
    <source>
        <dbReference type="SAM" id="MobiDB-lite"/>
    </source>
</evidence>
<comment type="caution">
    <text evidence="2">The sequence shown here is derived from an EMBL/GenBank/DDBJ whole genome shotgun (WGS) entry which is preliminary data.</text>
</comment>
<feature type="compositionally biased region" description="Basic and acidic residues" evidence="1">
    <location>
        <begin position="15"/>
        <end position="25"/>
    </location>
</feature>
<sequence length="103" mass="11384">MHPDEPEGMDEPDESGGRAEVDPSREQLTCCKTHCTVEEEEDCWERVVVVVECKVVYCCYGEEEDRLGFVGRGDLGKNGNAGHAQRDDEVACDVADGDWTVSC</sequence>
<accession>A0A5A7RIN2</accession>
<organism evidence="2 3">
    <name type="scientific">Striga asiatica</name>
    <name type="common">Asiatic witchweed</name>
    <name type="synonym">Buchnera asiatica</name>
    <dbReference type="NCBI Taxonomy" id="4170"/>
    <lineage>
        <taxon>Eukaryota</taxon>
        <taxon>Viridiplantae</taxon>
        <taxon>Streptophyta</taxon>
        <taxon>Embryophyta</taxon>
        <taxon>Tracheophyta</taxon>
        <taxon>Spermatophyta</taxon>
        <taxon>Magnoliopsida</taxon>
        <taxon>eudicotyledons</taxon>
        <taxon>Gunneridae</taxon>
        <taxon>Pentapetalae</taxon>
        <taxon>asterids</taxon>
        <taxon>lamiids</taxon>
        <taxon>Lamiales</taxon>
        <taxon>Orobanchaceae</taxon>
        <taxon>Buchnereae</taxon>
        <taxon>Striga</taxon>
    </lineage>
</organism>
<dbReference type="AlphaFoldDB" id="A0A5A7RIN2"/>
<protein>
    <submittedName>
        <fullName evidence="2">Chromatin remodeling 1</fullName>
    </submittedName>
</protein>
<evidence type="ECO:0000313" key="3">
    <source>
        <dbReference type="Proteomes" id="UP000325081"/>
    </source>
</evidence>
<reference evidence="3" key="1">
    <citation type="journal article" date="2019" name="Curr. Biol.">
        <title>Genome Sequence of Striga asiatica Provides Insight into the Evolution of Plant Parasitism.</title>
        <authorList>
            <person name="Yoshida S."/>
            <person name="Kim S."/>
            <person name="Wafula E.K."/>
            <person name="Tanskanen J."/>
            <person name="Kim Y.M."/>
            <person name="Honaas L."/>
            <person name="Yang Z."/>
            <person name="Spallek T."/>
            <person name="Conn C.E."/>
            <person name="Ichihashi Y."/>
            <person name="Cheong K."/>
            <person name="Cui S."/>
            <person name="Der J.P."/>
            <person name="Gundlach H."/>
            <person name="Jiao Y."/>
            <person name="Hori C."/>
            <person name="Ishida J.K."/>
            <person name="Kasahara H."/>
            <person name="Kiba T."/>
            <person name="Kim M.S."/>
            <person name="Koo N."/>
            <person name="Laohavisit A."/>
            <person name="Lee Y.H."/>
            <person name="Lumba S."/>
            <person name="McCourt P."/>
            <person name="Mortimer J.C."/>
            <person name="Mutuku J.M."/>
            <person name="Nomura T."/>
            <person name="Sasaki-Sekimoto Y."/>
            <person name="Seto Y."/>
            <person name="Wang Y."/>
            <person name="Wakatake T."/>
            <person name="Sakakibara H."/>
            <person name="Demura T."/>
            <person name="Yamaguchi S."/>
            <person name="Yoneyama K."/>
            <person name="Manabe R.I."/>
            <person name="Nelson D.C."/>
            <person name="Schulman A.H."/>
            <person name="Timko M.P."/>
            <person name="dePamphilis C.W."/>
            <person name="Choi D."/>
            <person name="Shirasu K."/>
        </authorList>
    </citation>
    <scope>NUCLEOTIDE SEQUENCE [LARGE SCALE GENOMIC DNA]</scope>
    <source>
        <strain evidence="3">cv. UVA1</strain>
    </source>
</reference>
<dbReference type="Proteomes" id="UP000325081">
    <property type="component" value="Unassembled WGS sequence"/>
</dbReference>